<dbReference type="Proteomes" id="UP000076925">
    <property type="component" value="Unassembled WGS sequence"/>
</dbReference>
<dbReference type="PANTHER" id="PTHR43408:SF1">
    <property type="entry name" value="FMN REDUCTASE (NADPH)"/>
    <property type="match status" value="1"/>
</dbReference>
<keyword evidence="6" id="KW-1185">Reference proteome</keyword>
<dbReference type="RefSeq" id="WP_017748931.1">
    <property type="nucleotide sequence ID" value="NZ_KQ976354.1"/>
</dbReference>
<reference evidence="5 6" key="1">
    <citation type="journal article" date="2013" name="Genome Biol. Evol.">
        <title>Genomes of Stigonematalean cyanobacteria (subsection V) and the evolution of oxygenic photosynthesis from prokaryotes to plastids.</title>
        <authorList>
            <person name="Dagan T."/>
            <person name="Roettger M."/>
            <person name="Stucken K."/>
            <person name="Landan G."/>
            <person name="Koch R."/>
            <person name="Major P."/>
            <person name="Gould S.B."/>
            <person name="Goremykin V.V."/>
            <person name="Rippka R."/>
            <person name="Tandeau de Marsac N."/>
            <person name="Gugger M."/>
            <person name="Lockhart P.J."/>
            <person name="Allen J.F."/>
            <person name="Brune I."/>
            <person name="Maus I."/>
            <person name="Puhler A."/>
            <person name="Martin W.F."/>
        </authorList>
    </citation>
    <scope>NUCLEOTIDE SEQUENCE [LARGE SCALE GENOMIC DNA]</scope>
    <source>
        <strain evidence="5 6">PCC 7110</strain>
    </source>
</reference>
<feature type="domain" description="NADPH-dependent FMN reductase-like" evidence="4">
    <location>
        <begin position="4"/>
        <end position="143"/>
    </location>
</feature>
<evidence type="ECO:0000313" key="6">
    <source>
        <dbReference type="Proteomes" id="UP000076925"/>
    </source>
</evidence>
<dbReference type="InterPro" id="IPR005025">
    <property type="entry name" value="FMN_Rdtase-like_dom"/>
</dbReference>
<organism evidence="5 6">
    <name type="scientific">Scytonema hofmannii PCC 7110</name>
    <dbReference type="NCBI Taxonomy" id="128403"/>
    <lineage>
        <taxon>Bacteria</taxon>
        <taxon>Bacillati</taxon>
        <taxon>Cyanobacteriota</taxon>
        <taxon>Cyanophyceae</taxon>
        <taxon>Nostocales</taxon>
        <taxon>Scytonemataceae</taxon>
        <taxon>Scytonema</taxon>
    </lineage>
</organism>
<accession>A0A139WSV2</accession>
<dbReference type="NCBIfam" id="TIGR03567">
    <property type="entry name" value="FMN_reduc_SsuE"/>
    <property type="match status" value="1"/>
</dbReference>
<evidence type="ECO:0000259" key="4">
    <source>
        <dbReference type="Pfam" id="PF03358"/>
    </source>
</evidence>
<sequence length="182" mass="20062">MHEIITIYGSAFQSSRSNAILKYAEELIAKHGLEAGSITVRDLPSEDLIYGNFESPKLKELQLLIKQARAVIISTPVYNSSYTGALKALLDLMPQYAFAGKTILPIVTGGSINHLLSIDYAMKPLFSAMGATHILRGVYVVSSQIQFNEHGHIQLDSEIEERLQVSIQELVSTMKQKQLVSG</sequence>
<evidence type="ECO:0000256" key="2">
    <source>
        <dbReference type="ARBA" id="ARBA00022643"/>
    </source>
</evidence>
<proteinExistence type="predicted"/>
<dbReference type="InterPro" id="IPR020048">
    <property type="entry name" value="NADPH-dep_FMN_reduc_SsuE"/>
</dbReference>
<dbReference type="SUPFAM" id="SSF52218">
    <property type="entry name" value="Flavoproteins"/>
    <property type="match status" value="1"/>
</dbReference>
<protein>
    <submittedName>
        <fullName evidence="5">FMN reductase</fullName>
    </submittedName>
</protein>
<gene>
    <name evidence="5" type="ORF">WA1_06780</name>
</gene>
<dbReference type="EMBL" id="ANNX02000051">
    <property type="protein sequence ID" value="KYC35524.1"/>
    <property type="molecule type" value="Genomic_DNA"/>
</dbReference>
<keyword evidence="2" id="KW-0288">FMN</keyword>
<evidence type="ECO:0000256" key="1">
    <source>
        <dbReference type="ARBA" id="ARBA00022630"/>
    </source>
</evidence>
<dbReference type="Pfam" id="PF03358">
    <property type="entry name" value="FMN_red"/>
    <property type="match status" value="1"/>
</dbReference>
<evidence type="ECO:0000256" key="3">
    <source>
        <dbReference type="ARBA" id="ARBA00023002"/>
    </source>
</evidence>
<keyword evidence="3" id="KW-0560">Oxidoreductase</keyword>
<dbReference type="InterPro" id="IPR051814">
    <property type="entry name" value="NAD(P)H-dep_FMN_reductase"/>
</dbReference>
<dbReference type="GO" id="GO:0046306">
    <property type="term" value="P:alkanesulfonate catabolic process"/>
    <property type="evidence" value="ECO:0007669"/>
    <property type="project" value="InterPro"/>
</dbReference>
<comment type="caution">
    <text evidence="5">The sequence shown here is derived from an EMBL/GenBank/DDBJ whole genome shotgun (WGS) entry which is preliminary data.</text>
</comment>
<dbReference type="GO" id="GO:0008752">
    <property type="term" value="F:FMN reductase [NAD(P)H] activity"/>
    <property type="evidence" value="ECO:0007669"/>
    <property type="project" value="InterPro"/>
</dbReference>
<dbReference type="AlphaFoldDB" id="A0A139WSV2"/>
<evidence type="ECO:0000313" key="5">
    <source>
        <dbReference type="EMBL" id="KYC35524.1"/>
    </source>
</evidence>
<dbReference type="PANTHER" id="PTHR43408">
    <property type="entry name" value="FMN REDUCTASE (NADPH)"/>
    <property type="match status" value="1"/>
</dbReference>
<dbReference type="Gene3D" id="3.40.50.360">
    <property type="match status" value="1"/>
</dbReference>
<name>A0A139WSV2_9CYAN</name>
<dbReference type="InterPro" id="IPR029039">
    <property type="entry name" value="Flavoprotein-like_sf"/>
</dbReference>
<dbReference type="STRING" id="128403.WA1_06780"/>
<keyword evidence="1" id="KW-0285">Flavoprotein</keyword>
<dbReference type="OrthoDB" id="1643408at2"/>